<proteinExistence type="predicted"/>
<organism evidence="1 2">
    <name type="scientific">Geobacillus stearothermophilus</name>
    <name type="common">Bacillus stearothermophilus</name>
    <dbReference type="NCBI Taxonomy" id="1422"/>
    <lineage>
        <taxon>Bacteria</taxon>
        <taxon>Bacillati</taxon>
        <taxon>Bacillota</taxon>
        <taxon>Bacilli</taxon>
        <taxon>Bacillales</taxon>
        <taxon>Anoxybacillaceae</taxon>
        <taxon>Geobacillus</taxon>
    </lineage>
</organism>
<dbReference type="Proteomes" id="UP000773850">
    <property type="component" value="Unassembled WGS sequence"/>
</dbReference>
<sequence length="47" mass="5894">MVFLFKYFFNQKFNKNPYKIWVKKCFSEIPIHVNIFLGVFKTTFFHR</sequence>
<protein>
    <submittedName>
        <fullName evidence="1">Uncharacterized protein</fullName>
    </submittedName>
</protein>
<dbReference type="EMBL" id="LUCS01000042">
    <property type="protein sequence ID" value="KAF6509297.1"/>
    <property type="molecule type" value="Genomic_DNA"/>
</dbReference>
<evidence type="ECO:0000313" key="2">
    <source>
        <dbReference type="Proteomes" id="UP000773850"/>
    </source>
</evidence>
<gene>
    <name evidence="1" type="ORF">GS8_3349</name>
</gene>
<evidence type="ECO:0000313" key="1">
    <source>
        <dbReference type="EMBL" id="KAF6509297.1"/>
    </source>
</evidence>
<comment type="caution">
    <text evidence="1">The sequence shown here is derived from an EMBL/GenBank/DDBJ whole genome shotgun (WGS) entry which is preliminary data.</text>
</comment>
<name>A0ABQ7HAT2_GEOSE</name>
<keyword evidence="2" id="KW-1185">Reference proteome</keyword>
<reference evidence="1 2" key="1">
    <citation type="submission" date="2016-03" db="EMBL/GenBank/DDBJ databases">
        <title>Spore heat resistance.</title>
        <authorList>
            <person name="Boekhorst J."/>
            <person name="Berendsen E.M."/>
            <person name="Wells-Bennik M.H."/>
            <person name="Kuipers O.P."/>
        </authorList>
    </citation>
    <scope>NUCLEOTIDE SEQUENCE [LARGE SCALE GENOMIC DNA]</scope>
    <source>
        <strain evidence="1 2">GS8</strain>
    </source>
</reference>
<accession>A0ABQ7HAT2</accession>